<sequence>MYCLYFCYAWNSKHNTGIAKYLKLSPALQEMHPDSQTVLVNRQATRQPIKYQERNFNRPVMRQRRRWKERAKKGDLIVLRPLSFT</sequence>
<dbReference type="Proteomes" id="UP000735302">
    <property type="component" value="Unassembled WGS sequence"/>
</dbReference>
<dbReference type="AlphaFoldDB" id="A0AAV4ACX5"/>
<organism evidence="1 2">
    <name type="scientific">Plakobranchus ocellatus</name>
    <dbReference type="NCBI Taxonomy" id="259542"/>
    <lineage>
        <taxon>Eukaryota</taxon>
        <taxon>Metazoa</taxon>
        <taxon>Spiralia</taxon>
        <taxon>Lophotrochozoa</taxon>
        <taxon>Mollusca</taxon>
        <taxon>Gastropoda</taxon>
        <taxon>Heterobranchia</taxon>
        <taxon>Euthyneura</taxon>
        <taxon>Panpulmonata</taxon>
        <taxon>Sacoglossa</taxon>
        <taxon>Placobranchoidea</taxon>
        <taxon>Plakobranchidae</taxon>
        <taxon>Plakobranchus</taxon>
    </lineage>
</organism>
<name>A0AAV4ACX5_9GAST</name>
<proteinExistence type="predicted"/>
<evidence type="ECO:0000313" key="1">
    <source>
        <dbReference type="EMBL" id="GFO04782.1"/>
    </source>
</evidence>
<dbReference type="EMBL" id="BLXT01003741">
    <property type="protein sequence ID" value="GFO04782.1"/>
    <property type="molecule type" value="Genomic_DNA"/>
</dbReference>
<reference evidence="1 2" key="1">
    <citation type="journal article" date="2021" name="Elife">
        <title>Chloroplast acquisition without the gene transfer in kleptoplastic sea slugs, Plakobranchus ocellatus.</title>
        <authorList>
            <person name="Maeda T."/>
            <person name="Takahashi S."/>
            <person name="Yoshida T."/>
            <person name="Shimamura S."/>
            <person name="Takaki Y."/>
            <person name="Nagai Y."/>
            <person name="Toyoda A."/>
            <person name="Suzuki Y."/>
            <person name="Arimoto A."/>
            <person name="Ishii H."/>
            <person name="Satoh N."/>
            <person name="Nishiyama T."/>
            <person name="Hasebe M."/>
            <person name="Maruyama T."/>
            <person name="Minagawa J."/>
            <person name="Obokata J."/>
            <person name="Shigenobu S."/>
        </authorList>
    </citation>
    <scope>NUCLEOTIDE SEQUENCE [LARGE SCALE GENOMIC DNA]</scope>
</reference>
<protein>
    <submittedName>
        <fullName evidence="1">Uncharacterized protein</fullName>
    </submittedName>
</protein>
<gene>
    <name evidence="1" type="ORF">PoB_003128700</name>
</gene>
<keyword evidence="2" id="KW-1185">Reference proteome</keyword>
<comment type="caution">
    <text evidence="1">The sequence shown here is derived from an EMBL/GenBank/DDBJ whole genome shotgun (WGS) entry which is preliminary data.</text>
</comment>
<accession>A0AAV4ACX5</accession>
<evidence type="ECO:0000313" key="2">
    <source>
        <dbReference type="Proteomes" id="UP000735302"/>
    </source>
</evidence>